<dbReference type="SUPFAM" id="SSF53927">
    <property type="entry name" value="Cytidine deaminase-like"/>
    <property type="match status" value="1"/>
</dbReference>
<comment type="caution">
    <text evidence="4">The sequence shown here is derived from an EMBL/GenBank/DDBJ whole genome shotgun (WGS) entry which is preliminary data.</text>
</comment>
<dbReference type="PANTHER" id="PTHR11079">
    <property type="entry name" value="CYTOSINE DEAMINASE FAMILY MEMBER"/>
    <property type="match status" value="1"/>
</dbReference>
<dbReference type="PANTHER" id="PTHR11079:SF156">
    <property type="entry name" value="INACTIVE TRNA-SPECIFIC ADENOSINE DEAMINASE-LIKE PROTEIN 3-RELATED"/>
    <property type="match status" value="1"/>
</dbReference>
<dbReference type="GO" id="GO:0005737">
    <property type="term" value="C:cytoplasm"/>
    <property type="evidence" value="ECO:0007669"/>
    <property type="project" value="TreeGrafter"/>
</dbReference>
<dbReference type="PROSITE" id="PS51747">
    <property type="entry name" value="CYT_DCMP_DEAMINASES_2"/>
    <property type="match status" value="1"/>
</dbReference>
<keyword evidence="1" id="KW-0819">tRNA processing</keyword>
<dbReference type="GO" id="GO:0008033">
    <property type="term" value="P:tRNA processing"/>
    <property type="evidence" value="ECO:0007669"/>
    <property type="project" value="UniProtKB-KW"/>
</dbReference>
<dbReference type="Pfam" id="PF00383">
    <property type="entry name" value="dCMP_cyt_deam_1"/>
    <property type="match status" value="1"/>
</dbReference>
<keyword evidence="5" id="KW-1185">Reference proteome</keyword>
<evidence type="ECO:0000259" key="3">
    <source>
        <dbReference type="PROSITE" id="PS51747"/>
    </source>
</evidence>
<evidence type="ECO:0000313" key="4">
    <source>
        <dbReference type="EMBL" id="KAK2076077.1"/>
    </source>
</evidence>
<reference evidence="4" key="1">
    <citation type="submission" date="2021-01" db="EMBL/GenBank/DDBJ databases">
        <authorList>
            <person name="Eckstrom K.M.E."/>
        </authorList>
    </citation>
    <scope>NUCLEOTIDE SEQUENCE</scope>
    <source>
        <strain evidence="4">UVCC 0001</strain>
    </source>
</reference>
<dbReference type="InterPro" id="IPR016193">
    <property type="entry name" value="Cytidine_deaminase-like"/>
</dbReference>
<dbReference type="Proteomes" id="UP001255856">
    <property type="component" value="Unassembled WGS sequence"/>
</dbReference>
<evidence type="ECO:0000256" key="1">
    <source>
        <dbReference type="ARBA" id="ARBA00022694"/>
    </source>
</evidence>
<dbReference type="Gene3D" id="3.40.140.10">
    <property type="entry name" value="Cytidine Deaminase, domain 2"/>
    <property type="match status" value="1"/>
</dbReference>
<dbReference type="GO" id="GO:0005634">
    <property type="term" value="C:nucleus"/>
    <property type="evidence" value="ECO:0007669"/>
    <property type="project" value="TreeGrafter"/>
</dbReference>
<dbReference type="InterPro" id="IPR002125">
    <property type="entry name" value="CMP_dCMP_dom"/>
</dbReference>
<evidence type="ECO:0000313" key="5">
    <source>
        <dbReference type="Proteomes" id="UP001255856"/>
    </source>
</evidence>
<dbReference type="EMBL" id="JASFZW010000012">
    <property type="protein sequence ID" value="KAK2076077.1"/>
    <property type="molecule type" value="Genomic_DNA"/>
</dbReference>
<comment type="similarity">
    <text evidence="2">Belongs to the cytidine and deoxycytidylate deaminase family. ADAT3 subfamily.</text>
</comment>
<feature type="domain" description="CMP/dCMP-type deaminase" evidence="3">
    <location>
        <begin position="2"/>
        <end position="127"/>
    </location>
</feature>
<proteinExistence type="inferred from homology"/>
<evidence type="ECO:0000256" key="2">
    <source>
        <dbReference type="ARBA" id="ARBA00038160"/>
    </source>
</evidence>
<dbReference type="AlphaFoldDB" id="A0AAD9IH74"/>
<dbReference type="GO" id="GO:0052717">
    <property type="term" value="F:tRNA-specific adenosine-34 deaminase activity"/>
    <property type="evidence" value="ECO:0007669"/>
    <property type="project" value="TreeGrafter"/>
</dbReference>
<name>A0AAD9IH74_PROWI</name>
<organism evidence="4 5">
    <name type="scientific">Prototheca wickerhamii</name>
    <dbReference type="NCBI Taxonomy" id="3111"/>
    <lineage>
        <taxon>Eukaryota</taxon>
        <taxon>Viridiplantae</taxon>
        <taxon>Chlorophyta</taxon>
        <taxon>core chlorophytes</taxon>
        <taxon>Trebouxiophyceae</taxon>
        <taxon>Chlorellales</taxon>
        <taxon>Chlorellaceae</taxon>
        <taxon>Prototheca</taxon>
    </lineage>
</organism>
<accession>A0AAD9IH74</accession>
<sequence length="145" mass="15490">MASIPTSLGGILIKQLAAPAPLTGYHHPQYGALHEDEVSAMYKYLGKTLNLAVEGKNACLIVDPVSGAIMASSTCPYLCTGYDVYLAHEPCIMCAMALVHSRARRVIFCHAARDGLGALGGAGGLRLHSKPSLNHHYHVYHVPLL</sequence>
<protein>
    <recommendedName>
        <fullName evidence="3">CMP/dCMP-type deaminase domain-containing protein</fullName>
    </recommendedName>
</protein>
<gene>
    <name evidence="4" type="ORF">QBZ16_001413</name>
</gene>